<evidence type="ECO:0000256" key="8">
    <source>
        <dbReference type="ARBA" id="ARBA00023242"/>
    </source>
</evidence>
<keyword evidence="7 10" id="KW-0804">Transcription</keyword>
<feature type="domain" description="TRF2-interacting telomeric protein/Rap1 C-terminal" evidence="13">
    <location>
        <begin position="399"/>
        <end position="488"/>
    </location>
</feature>
<dbReference type="PANTHER" id="PTHR16466:SF6">
    <property type="entry name" value="TELOMERIC REPEAT-BINDING FACTOR 2-INTERACTING PROTEIN 1"/>
    <property type="match status" value="1"/>
</dbReference>
<dbReference type="Pfam" id="PF08914">
    <property type="entry name" value="Myb_Rap1"/>
    <property type="match status" value="1"/>
</dbReference>
<dbReference type="CTD" id="24591376"/>
<dbReference type="RefSeq" id="XP_051075018.1">
    <property type="nucleotide sequence ID" value="XM_051209565.1"/>
</dbReference>
<dbReference type="PANTHER" id="PTHR16466">
    <property type="entry name" value="TELOMERE REPEAT-BINDING FACTOR 2-INTERACTING PROTEIN 1"/>
    <property type="match status" value="1"/>
</dbReference>
<gene>
    <name evidence="14" type="primary">BRD8_2</name>
    <name evidence="14" type="ORF">MS3_00002005</name>
</gene>
<dbReference type="InterPro" id="IPR039595">
    <property type="entry name" value="TE2IP/Rap1"/>
</dbReference>
<dbReference type="GO" id="GO:0010833">
    <property type="term" value="P:telomere maintenance via telomere lengthening"/>
    <property type="evidence" value="ECO:0007669"/>
    <property type="project" value="UniProtKB-UniRule"/>
</dbReference>
<comment type="function">
    <text evidence="10">Acts both as a regulator of telomere function and as a transcription regulator. Involved in the regulation of telomere length and protection as a component of the shelterin complex (telosome). Does not bind DNA directly: recruited to telomeric double-stranded 5'-TTAGGG-3' repeats via its interaction with terf2. Independently of its function in telomeres, also acts as a transcription regulator: recruited to extratelomeric 5'-TTAGGG-3' sites via its association with terf2 or other factors, and regulates gene expression.</text>
</comment>
<comment type="subunit">
    <text evidence="10">Homodimer.</text>
</comment>
<reference evidence="14" key="2">
    <citation type="journal article" date="2019" name="Gigascience">
        <title>High-quality Schistosoma haematobium genome achieved by single-molecule and long-range sequencing.</title>
        <authorList>
            <person name="Stroehlein A.J."/>
            <person name="Korhonen P.K."/>
            <person name="Chong T.M."/>
            <person name="Lim Y.L."/>
            <person name="Chan K.G."/>
            <person name="Webster B."/>
            <person name="Rollinson D."/>
            <person name="Brindley P.J."/>
            <person name="Gasser R.B."/>
            <person name="Young N.D."/>
        </authorList>
    </citation>
    <scope>NUCLEOTIDE SEQUENCE</scope>
</reference>
<reference evidence="14" key="4">
    <citation type="journal article" date="2022" name="PLoS Pathog.">
        <title>Chromosome-level genome of Schistosoma haematobium underpins genome-wide explorations of molecular variation.</title>
        <authorList>
            <person name="Stroehlein A.J."/>
            <person name="Korhonen P.K."/>
            <person name="Lee V.V."/>
            <person name="Ralph S.A."/>
            <person name="Mentink-Kane M."/>
            <person name="You H."/>
            <person name="McManus D.P."/>
            <person name="Tchuente L.T."/>
            <person name="Stothard J.R."/>
            <person name="Kaur P."/>
            <person name="Dudchenko O."/>
            <person name="Aiden E.L."/>
            <person name="Yang B."/>
            <person name="Yang H."/>
            <person name="Emery A.M."/>
            <person name="Webster B.L."/>
            <person name="Brindley P.J."/>
            <person name="Rollinson D."/>
            <person name="Chang B.C.H."/>
            <person name="Gasser R.B."/>
            <person name="Young N.D."/>
        </authorList>
    </citation>
    <scope>NUCLEOTIDE SEQUENCE</scope>
</reference>
<name>A0A922LYR0_SCHHA</name>
<dbReference type="GO" id="GO:0070187">
    <property type="term" value="C:shelterin complex"/>
    <property type="evidence" value="ECO:0007669"/>
    <property type="project" value="TreeGrafter"/>
</dbReference>
<evidence type="ECO:0000313" key="14">
    <source>
        <dbReference type="EMBL" id="KAH9596280.1"/>
    </source>
</evidence>
<evidence type="ECO:0000256" key="2">
    <source>
        <dbReference type="ARBA" id="ARBA00017805"/>
    </source>
</evidence>
<evidence type="ECO:0000259" key="13">
    <source>
        <dbReference type="Pfam" id="PF11626"/>
    </source>
</evidence>
<dbReference type="Proteomes" id="UP000471633">
    <property type="component" value="Unassembled WGS sequence"/>
</dbReference>
<evidence type="ECO:0000313" key="15">
    <source>
        <dbReference type="Proteomes" id="UP000471633"/>
    </source>
</evidence>
<dbReference type="AlphaFoldDB" id="A0A922LYR0"/>
<evidence type="ECO:0000256" key="7">
    <source>
        <dbReference type="ARBA" id="ARBA00023163"/>
    </source>
</evidence>
<dbReference type="Gene3D" id="1.10.10.60">
    <property type="entry name" value="Homeodomain-like"/>
    <property type="match status" value="2"/>
</dbReference>
<comment type="subcellular location">
    <subcellularLocation>
        <location evidence="10">Nucleus</location>
    </subcellularLocation>
    <subcellularLocation>
        <location evidence="10">Chromosome</location>
        <location evidence="10">Telomere</location>
    </subcellularLocation>
</comment>
<keyword evidence="8 10" id="KW-0539">Nucleus</keyword>
<keyword evidence="6 10" id="KW-0010">Activator</keyword>
<dbReference type="GO" id="GO:0031848">
    <property type="term" value="P:protection from non-homologous end joining at telomere"/>
    <property type="evidence" value="ECO:0007669"/>
    <property type="project" value="TreeGrafter"/>
</dbReference>
<evidence type="ECO:0000256" key="10">
    <source>
        <dbReference type="RuleBase" id="RU367107"/>
    </source>
</evidence>
<reference evidence="14" key="3">
    <citation type="submission" date="2021-06" db="EMBL/GenBank/DDBJ databases">
        <title>Chromosome-level genome assembly for S. haematobium.</title>
        <authorList>
            <person name="Stroehlein A.J."/>
        </authorList>
    </citation>
    <scope>NUCLEOTIDE SEQUENCE</scope>
</reference>
<keyword evidence="5 10" id="KW-0805">Transcription regulation</keyword>
<dbReference type="EMBL" id="AMPZ03000001">
    <property type="protein sequence ID" value="KAH9596280.1"/>
    <property type="molecule type" value="Genomic_DNA"/>
</dbReference>
<evidence type="ECO:0000256" key="3">
    <source>
        <dbReference type="ARBA" id="ARBA00022454"/>
    </source>
</evidence>
<dbReference type="InterPro" id="IPR015010">
    <property type="entry name" value="TERF2IP_Myb"/>
</dbReference>
<sequence>MMVHTRGNRTLNSVASEILVSDNDDLLSTTSDYRVSSNRSRKPFTKKESLAILNYIQDNNLLSLLNKRSTYSHLEAVKISNHRAESIRSHVRHVLLPMLKNLPVQANKNIDSKITTKNDECKNLDNNQTLRSGFYRIGRQRYTLMEDEAIMKYLLENNLWRRVRSRALWKEMAKEGVTSHSSESMRARFRHHLVNSVYARLLKSLTKNEQVELHNIFFGGSKRYTNPMEENKYNDALSDDGACHSSYSIDECSLDLNKSNTITTYVLFNQSQKNHLDKSTNKETSPTTVQRDKFGDVLPDPTKSFSPFLRDQISVCSYESPKRFCNNYPRPPTIIATNTKKASESNDLPNASASLSSLNESLLELIQGTPSQDSSSPSYLSLMTSDSSPSFDPMKYPVWVSKLINCTSYITTPLQAILLVYMTNGSVAEAYNFLTTGKRRPSSITNFSPPLWSPDDDECLGSTDQNKLDELVSRFGWIEIVKRVGFLQNKNNIDTSDIIKK</sequence>
<dbReference type="Pfam" id="PF11626">
    <property type="entry name" value="Rap1_C"/>
    <property type="match status" value="1"/>
</dbReference>
<comment type="similarity">
    <text evidence="1 10">Belongs to the RAP1 family.</text>
</comment>
<organism evidence="14 15">
    <name type="scientific">Schistosoma haematobium</name>
    <name type="common">Blood fluke</name>
    <dbReference type="NCBI Taxonomy" id="6185"/>
    <lineage>
        <taxon>Eukaryota</taxon>
        <taxon>Metazoa</taxon>
        <taxon>Spiralia</taxon>
        <taxon>Lophotrochozoa</taxon>
        <taxon>Platyhelminthes</taxon>
        <taxon>Trematoda</taxon>
        <taxon>Digenea</taxon>
        <taxon>Strigeidida</taxon>
        <taxon>Schistosomatoidea</taxon>
        <taxon>Schistosomatidae</taxon>
        <taxon>Schistosoma</taxon>
    </lineage>
</organism>
<dbReference type="SUPFAM" id="SSF46689">
    <property type="entry name" value="Homeodomain-like"/>
    <property type="match status" value="1"/>
</dbReference>
<comment type="caution">
    <text evidence="14">The sequence shown here is derived from an EMBL/GenBank/DDBJ whole genome shotgun (WGS) entry which is preliminary data.</text>
</comment>
<dbReference type="GO" id="GO:0042162">
    <property type="term" value="F:telomeric DNA binding"/>
    <property type="evidence" value="ECO:0007669"/>
    <property type="project" value="TreeGrafter"/>
</dbReference>
<protein>
    <recommendedName>
        <fullName evidence="2 10">Telomeric repeat-binding factor 2-interacting protein 1</fullName>
        <shortName evidence="10">TERF2-interacting telomeric protein 1</shortName>
    </recommendedName>
    <alternativeName>
        <fullName evidence="9 10">Repressor/activator protein 1 homolog</fullName>
    </alternativeName>
</protein>
<accession>A0A922LYR0</accession>
<feature type="domain" description="TERF2-interacting telomeric protein 1 Myb" evidence="12">
    <location>
        <begin position="142"/>
        <end position="193"/>
    </location>
</feature>
<dbReference type="InterPro" id="IPR009057">
    <property type="entry name" value="Homeodomain-like_sf"/>
</dbReference>
<evidence type="ECO:0000259" key="12">
    <source>
        <dbReference type="Pfam" id="PF08914"/>
    </source>
</evidence>
<proteinExistence type="inferred from homology"/>
<evidence type="ECO:0000256" key="11">
    <source>
        <dbReference type="SAM" id="MobiDB-lite"/>
    </source>
</evidence>
<evidence type="ECO:0000256" key="4">
    <source>
        <dbReference type="ARBA" id="ARBA00022895"/>
    </source>
</evidence>
<reference evidence="14" key="1">
    <citation type="journal article" date="2012" name="Nat. Genet.">
        <title>Whole-genome sequence of Schistosoma haematobium.</title>
        <authorList>
            <person name="Young N.D."/>
            <person name="Jex A.R."/>
            <person name="Li B."/>
            <person name="Liu S."/>
            <person name="Yang L."/>
            <person name="Xiong Z."/>
            <person name="Li Y."/>
            <person name="Cantacessi C."/>
            <person name="Hall R.S."/>
            <person name="Xu X."/>
            <person name="Chen F."/>
            <person name="Wu X."/>
            <person name="Zerlotini A."/>
            <person name="Oliveira G."/>
            <person name="Hofmann A."/>
            <person name="Zhang G."/>
            <person name="Fang X."/>
            <person name="Kang Y."/>
            <person name="Campbell B.E."/>
            <person name="Loukas A."/>
            <person name="Ranganathan S."/>
            <person name="Rollinson D."/>
            <person name="Rinaldi G."/>
            <person name="Brindley P.J."/>
            <person name="Yang H."/>
            <person name="Wang J."/>
            <person name="Wang J."/>
            <person name="Gasser R.B."/>
        </authorList>
    </citation>
    <scope>NUCLEOTIDE SEQUENCE</scope>
</reference>
<keyword evidence="3 10" id="KW-0158">Chromosome</keyword>
<evidence type="ECO:0000256" key="6">
    <source>
        <dbReference type="ARBA" id="ARBA00023159"/>
    </source>
</evidence>
<feature type="region of interest" description="Disordered" evidence="11">
    <location>
        <begin position="273"/>
        <end position="296"/>
    </location>
</feature>
<dbReference type="GO" id="GO:0006355">
    <property type="term" value="P:regulation of DNA-templated transcription"/>
    <property type="evidence" value="ECO:0007669"/>
    <property type="project" value="UniProtKB-UniRule"/>
</dbReference>
<keyword evidence="4 10" id="KW-0779">Telomere</keyword>
<dbReference type="GeneID" id="24591376"/>
<keyword evidence="15" id="KW-1185">Reference proteome</keyword>
<evidence type="ECO:0000256" key="5">
    <source>
        <dbReference type="ARBA" id="ARBA00023015"/>
    </source>
</evidence>
<dbReference type="InterPro" id="IPR021661">
    <property type="entry name" value="Rap1_C"/>
</dbReference>
<evidence type="ECO:0000256" key="9">
    <source>
        <dbReference type="ARBA" id="ARBA00032471"/>
    </source>
</evidence>
<evidence type="ECO:0000256" key="1">
    <source>
        <dbReference type="ARBA" id="ARBA00010467"/>
    </source>
</evidence>